<keyword evidence="1" id="KW-0596">Phosphopantetheine</keyword>
<dbReference type="PANTHER" id="PTHR45527">
    <property type="entry name" value="NONRIBOSOMAL PEPTIDE SYNTHETASE"/>
    <property type="match status" value="1"/>
</dbReference>
<keyword evidence="3" id="KW-0436">Ligase</keyword>
<dbReference type="PANTHER" id="PTHR45527:SF1">
    <property type="entry name" value="FATTY ACID SYNTHASE"/>
    <property type="match status" value="1"/>
</dbReference>
<keyword evidence="2" id="KW-0597">Phosphoprotein</keyword>
<dbReference type="SUPFAM" id="SSF56801">
    <property type="entry name" value="Acetyl-CoA synthetase-like"/>
    <property type="match status" value="1"/>
</dbReference>
<dbReference type="Gene3D" id="3.30.300.30">
    <property type="match status" value="1"/>
</dbReference>
<dbReference type="InterPro" id="IPR042099">
    <property type="entry name" value="ANL_N_sf"/>
</dbReference>
<keyword evidence="6" id="KW-1185">Reference proteome</keyword>
<dbReference type="OrthoDB" id="416786at2759"/>
<dbReference type="FunFam" id="3.30.300.30:FF:000015">
    <property type="entry name" value="Nonribosomal peptide synthase SidD"/>
    <property type="match status" value="1"/>
</dbReference>
<sequence length="845" mass="93497">MSADEGMEMEACLLPINNCEKVQDGEPFQKVSVGCLAPQTDREYTSQNRLLCAHIPAWALVLRRFTDMDNVRFGVHNVPTVEAAPQVFEVPIHPDVSIGDFLEEKNYNMKQWQLEFTFKINTAVFLWDETKTAKEDILLSISENPHYDIVVVAPLNGNLRETDLYYQASAIPKSRAERLAGNLAQALKCLTENPDQKAGGLNLCGPGDYEQIAKWNSTPLSEAPSGFIDDIIFEHAVSKPAAIAVHSWDGELTYSELNELSSRLASHLCSLGVKPGDMIPLCMEKSLWAIVSVLAVIKSGAVFVLLEPTQPVKRLEGIFARLKGDVVIVSTKHAAAFQDTQKKVLNVNTAIMEKLRCLDRPTFDREQTDMAYVLFTSGSTGAPKGCIMDHQALSGFARHAEPLQIKSDSRVLQFASYGVTASLVEIFCSLSAGATLCIVSDHERMNDLQGAMIRLGVTWTITTPSTLRSVDTSALSSMETILIGAEPVPKNAYEVFQGSFRLLIGYGMTEWGGILTAQREGTKDAKNIGSAFLGRTWLVEPHDHDQLAPVGAVAELVIEGPYLSRGYLDDHTKTSETFISSPSSLEYVGMEPSSERRFYKTGDLVQYADDGTIRYISRNDNQVKLRGYRIELGEVDHHLRQFWDCTDNVILTDVVQPKDSAVMPSLIAFVGRKEAQLNAKPATGVSAEFMPPDEQFRKTVSVVDSKMRTALPSYMLPTVYIPLSHVPLTFSRKVDRMGLRKQASMLDQDQLLLYRAMEGNGMDEKTKPRSDTEKALHRMFAQLLSLDEAKIGVNDSFYDLGGNSIGSMQLVSMCQAENLILTVEDLFVKETVAELAATVDENTCK</sequence>
<dbReference type="GO" id="GO:0031177">
    <property type="term" value="F:phosphopantetheine binding"/>
    <property type="evidence" value="ECO:0007669"/>
    <property type="project" value="TreeGrafter"/>
</dbReference>
<organism evidence="5 6">
    <name type="scientific">Penicillium steckii</name>
    <dbReference type="NCBI Taxonomy" id="303698"/>
    <lineage>
        <taxon>Eukaryota</taxon>
        <taxon>Fungi</taxon>
        <taxon>Dikarya</taxon>
        <taxon>Ascomycota</taxon>
        <taxon>Pezizomycotina</taxon>
        <taxon>Eurotiomycetes</taxon>
        <taxon>Eurotiomycetidae</taxon>
        <taxon>Eurotiales</taxon>
        <taxon>Aspergillaceae</taxon>
        <taxon>Penicillium</taxon>
    </lineage>
</organism>
<comment type="caution">
    <text evidence="5">The sequence shown here is derived from an EMBL/GenBank/DDBJ whole genome shotgun (WGS) entry which is preliminary data.</text>
</comment>
<evidence type="ECO:0000256" key="1">
    <source>
        <dbReference type="ARBA" id="ARBA00022450"/>
    </source>
</evidence>
<dbReference type="NCBIfam" id="TIGR01733">
    <property type="entry name" value="AA-adenyl-dom"/>
    <property type="match status" value="1"/>
</dbReference>
<dbReference type="InterPro" id="IPR009081">
    <property type="entry name" value="PP-bd_ACP"/>
</dbReference>
<dbReference type="SUPFAM" id="SSF52777">
    <property type="entry name" value="CoA-dependent acyltransferases"/>
    <property type="match status" value="1"/>
</dbReference>
<name>A0A1V6TU57_9EURO</name>
<protein>
    <recommendedName>
        <fullName evidence="4">Carrier domain-containing protein</fullName>
    </recommendedName>
</protein>
<proteinExistence type="predicted"/>
<dbReference type="GO" id="GO:0044550">
    <property type="term" value="P:secondary metabolite biosynthetic process"/>
    <property type="evidence" value="ECO:0007669"/>
    <property type="project" value="TreeGrafter"/>
</dbReference>
<dbReference type="InterPro" id="IPR036736">
    <property type="entry name" value="ACP-like_sf"/>
</dbReference>
<evidence type="ECO:0000259" key="4">
    <source>
        <dbReference type="PROSITE" id="PS50075"/>
    </source>
</evidence>
<accession>A0A1V6TU57</accession>
<dbReference type="Proteomes" id="UP000191285">
    <property type="component" value="Unassembled WGS sequence"/>
</dbReference>
<dbReference type="GO" id="GO:0043041">
    <property type="term" value="P:amino acid activation for nonribosomal peptide biosynthetic process"/>
    <property type="evidence" value="ECO:0007669"/>
    <property type="project" value="TreeGrafter"/>
</dbReference>
<dbReference type="Gene3D" id="1.10.1200.10">
    <property type="entry name" value="ACP-like"/>
    <property type="match status" value="1"/>
</dbReference>
<dbReference type="CDD" id="cd05918">
    <property type="entry name" value="A_NRPS_SidN3_like"/>
    <property type="match status" value="1"/>
</dbReference>
<evidence type="ECO:0000256" key="3">
    <source>
        <dbReference type="ARBA" id="ARBA00022598"/>
    </source>
</evidence>
<dbReference type="STRING" id="303698.A0A1V6TU57"/>
<dbReference type="Gene3D" id="3.40.50.12780">
    <property type="entry name" value="N-terminal domain of ligase-like"/>
    <property type="match status" value="1"/>
</dbReference>
<dbReference type="InterPro" id="IPR010071">
    <property type="entry name" value="AA_adenyl_dom"/>
</dbReference>
<evidence type="ECO:0000313" key="6">
    <source>
        <dbReference type="Proteomes" id="UP000191285"/>
    </source>
</evidence>
<evidence type="ECO:0000313" key="5">
    <source>
        <dbReference type="EMBL" id="OQE29791.1"/>
    </source>
</evidence>
<dbReference type="InterPro" id="IPR000873">
    <property type="entry name" value="AMP-dep_synth/lig_dom"/>
</dbReference>
<dbReference type="InterPro" id="IPR020845">
    <property type="entry name" value="AMP-binding_CS"/>
</dbReference>
<dbReference type="PROSITE" id="PS50075">
    <property type="entry name" value="CARRIER"/>
    <property type="match status" value="1"/>
</dbReference>
<dbReference type="SUPFAM" id="SSF47336">
    <property type="entry name" value="ACP-like"/>
    <property type="match status" value="1"/>
</dbReference>
<dbReference type="AlphaFoldDB" id="A0A1V6TU57"/>
<dbReference type="Pfam" id="PF00550">
    <property type="entry name" value="PP-binding"/>
    <property type="match status" value="1"/>
</dbReference>
<dbReference type="Gene3D" id="3.30.559.30">
    <property type="entry name" value="Nonribosomal peptide synthetase, condensation domain"/>
    <property type="match status" value="1"/>
</dbReference>
<gene>
    <name evidence="5" type="ORF">PENSTE_c002G03515</name>
</gene>
<reference evidence="6" key="1">
    <citation type="journal article" date="2017" name="Nat. Microbiol.">
        <title>Global analysis of biosynthetic gene clusters reveals vast potential of secondary metabolite production in Penicillium species.</title>
        <authorList>
            <person name="Nielsen J.C."/>
            <person name="Grijseels S."/>
            <person name="Prigent S."/>
            <person name="Ji B."/>
            <person name="Dainat J."/>
            <person name="Nielsen K.F."/>
            <person name="Frisvad J.C."/>
            <person name="Workman M."/>
            <person name="Nielsen J."/>
        </authorList>
    </citation>
    <scope>NUCLEOTIDE SEQUENCE [LARGE SCALE GENOMIC DNA]</scope>
    <source>
        <strain evidence="6">IBT 24891</strain>
    </source>
</reference>
<dbReference type="Pfam" id="PF00501">
    <property type="entry name" value="AMP-binding"/>
    <property type="match status" value="1"/>
</dbReference>
<dbReference type="EMBL" id="MLKD01000002">
    <property type="protein sequence ID" value="OQE29791.1"/>
    <property type="molecule type" value="Genomic_DNA"/>
</dbReference>
<dbReference type="InterPro" id="IPR045851">
    <property type="entry name" value="AMP-bd_C_sf"/>
</dbReference>
<feature type="domain" description="Carrier" evidence="4">
    <location>
        <begin position="767"/>
        <end position="843"/>
    </location>
</feature>
<dbReference type="GO" id="GO:0005737">
    <property type="term" value="C:cytoplasm"/>
    <property type="evidence" value="ECO:0007669"/>
    <property type="project" value="TreeGrafter"/>
</dbReference>
<dbReference type="PROSITE" id="PS00455">
    <property type="entry name" value="AMP_BINDING"/>
    <property type="match status" value="1"/>
</dbReference>
<dbReference type="GO" id="GO:0016874">
    <property type="term" value="F:ligase activity"/>
    <property type="evidence" value="ECO:0007669"/>
    <property type="project" value="UniProtKB-KW"/>
</dbReference>
<evidence type="ECO:0000256" key="2">
    <source>
        <dbReference type="ARBA" id="ARBA00022553"/>
    </source>
</evidence>